<gene>
    <name evidence="2" type="ORF">D9611_006252</name>
</gene>
<evidence type="ECO:0000313" key="3">
    <source>
        <dbReference type="Proteomes" id="UP000541558"/>
    </source>
</evidence>
<sequence>MDASPQERRVLKRTASTASLSLLTPPRTYRRRARGRSRGSCDSDSDDNADNDLQRADSSDEELEHESGGDEKRQRKKRRLTGAKTDDADEEAKFWGMGGESSETKAEEPKPGMSTRSKKPLLYQRLKTQSVASSVASESGSQGLASPPPSNRKTVTQTVPPAPRQTTPRTTRSKVYLPVTPPPKQKRVTRASTAARFLRDSPSNPFVATPENGDDDGDVVESPSTLTRGDESPTPAYDQKTVTYVFRGVKRVYQNPMYNHVEDRPLTPPPNSKLPVEHPLYSPDPTIKPKLLFPEAHKKRKGKGKGKKVASPTTPTPKRIQDSESELEAEGVAQTLTKGRLKQPSFGGKPKPMTLEAELKKAAVTAAKLEEEDDPFA</sequence>
<keyword evidence="3" id="KW-1185">Reference proteome</keyword>
<feature type="compositionally biased region" description="Low complexity" evidence="1">
    <location>
        <begin position="154"/>
        <end position="170"/>
    </location>
</feature>
<proteinExistence type="predicted"/>
<reference evidence="2 3" key="1">
    <citation type="journal article" date="2020" name="ISME J.">
        <title>Uncovering the hidden diversity of litter-decomposition mechanisms in mushroom-forming fungi.</title>
        <authorList>
            <person name="Floudas D."/>
            <person name="Bentzer J."/>
            <person name="Ahren D."/>
            <person name="Johansson T."/>
            <person name="Persson P."/>
            <person name="Tunlid A."/>
        </authorList>
    </citation>
    <scope>NUCLEOTIDE SEQUENCE [LARGE SCALE GENOMIC DNA]</scope>
    <source>
        <strain evidence="2 3">CBS 175.51</strain>
    </source>
</reference>
<feature type="region of interest" description="Disordered" evidence="1">
    <location>
        <begin position="260"/>
        <end position="352"/>
    </location>
</feature>
<name>A0A8H5C6Y4_9AGAR</name>
<organism evidence="2 3">
    <name type="scientific">Ephemerocybe angulata</name>
    <dbReference type="NCBI Taxonomy" id="980116"/>
    <lineage>
        <taxon>Eukaryota</taxon>
        <taxon>Fungi</taxon>
        <taxon>Dikarya</taxon>
        <taxon>Basidiomycota</taxon>
        <taxon>Agaricomycotina</taxon>
        <taxon>Agaricomycetes</taxon>
        <taxon>Agaricomycetidae</taxon>
        <taxon>Agaricales</taxon>
        <taxon>Agaricineae</taxon>
        <taxon>Psathyrellaceae</taxon>
        <taxon>Ephemerocybe</taxon>
    </lineage>
</organism>
<evidence type="ECO:0000313" key="2">
    <source>
        <dbReference type="EMBL" id="KAF5336063.1"/>
    </source>
</evidence>
<comment type="caution">
    <text evidence="2">The sequence shown here is derived from an EMBL/GenBank/DDBJ whole genome shotgun (WGS) entry which is preliminary data.</text>
</comment>
<dbReference type="AlphaFoldDB" id="A0A8H5C6Y4"/>
<protein>
    <submittedName>
        <fullName evidence="2">Uncharacterized protein</fullName>
    </submittedName>
</protein>
<dbReference type="Proteomes" id="UP000541558">
    <property type="component" value="Unassembled WGS sequence"/>
</dbReference>
<feature type="compositionally biased region" description="Basic residues" evidence="1">
    <location>
        <begin position="297"/>
        <end position="308"/>
    </location>
</feature>
<accession>A0A8H5C6Y4</accession>
<dbReference type="OrthoDB" id="3364608at2759"/>
<evidence type="ECO:0000256" key="1">
    <source>
        <dbReference type="SAM" id="MobiDB-lite"/>
    </source>
</evidence>
<dbReference type="EMBL" id="JAACJK010000059">
    <property type="protein sequence ID" value="KAF5336063.1"/>
    <property type="molecule type" value="Genomic_DNA"/>
</dbReference>
<feature type="compositionally biased region" description="Basic residues" evidence="1">
    <location>
        <begin position="28"/>
        <end position="37"/>
    </location>
</feature>
<feature type="region of interest" description="Disordered" evidence="1">
    <location>
        <begin position="1"/>
        <end position="239"/>
    </location>
</feature>
<feature type="compositionally biased region" description="Low complexity" evidence="1">
    <location>
        <begin position="129"/>
        <end position="143"/>
    </location>
</feature>